<organism evidence="1 2">
    <name type="scientific">Pricia antarctica</name>
    <dbReference type="NCBI Taxonomy" id="641691"/>
    <lineage>
        <taxon>Bacteria</taxon>
        <taxon>Pseudomonadati</taxon>
        <taxon>Bacteroidota</taxon>
        <taxon>Flavobacteriia</taxon>
        <taxon>Flavobacteriales</taxon>
        <taxon>Flavobacteriaceae</taxon>
        <taxon>Pricia</taxon>
    </lineage>
</organism>
<dbReference type="SUPFAM" id="SSF102588">
    <property type="entry name" value="LmbE-like"/>
    <property type="match status" value="1"/>
</dbReference>
<dbReference type="RefSeq" id="WP_091873584.1">
    <property type="nucleotide sequence ID" value="NZ_FNAO01000011.1"/>
</dbReference>
<dbReference type="GO" id="GO:0009312">
    <property type="term" value="P:oligosaccharide biosynthetic process"/>
    <property type="evidence" value="ECO:0007669"/>
    <property type="project" value="InterPro"/>
</dbReference>
<accession>A0A1G7I6R3</accession>
<dbReference type="Gene3D" id="3.40.50.10320">
    <property type="entry name" value="LmbE-like"/>
    <property type="match status" value="1"/>
</dbReference>
<dbReference type="InterPro" id="IPR003737">
    <property type="entry name" value="GlcNAc_PI_deacetylase-related"/>
</dbReference>
<gene>
    <name evidence="1" type="ORF">SAMN05421636_11136</name>
</gene>
<dbReference type="PANTHER" id="PTHR12993:SF29">
    <property type="entry name" value="BLR3841 PROTEIN"/>
    <property type="match status" value="1"/>
</dbReference>
<evidence type="ECO:0000313" key="1">
    <source>
        <dbReference type="EMBL" id="SDF08411.1"/>
    </source>
</evidence>
<name>A0A1G7I6R3_9FLAO</name>
<sequence>MINNTWILNAPFLNRERLAADLGNLLVLAPHPDDESLGCGGLIALLKEAGSSVSIIFVTSGSASHTSVTYPSTTLSKIREAEAIRACSELGVPISALRFLRAPDSKLGQLQEKEVDALVREVMEIFGVGNFSSIALPWRRDPHPDHRVVNTIGELAIEKLQANVTKFEYPIWLWKNGTENDWPIEGEAIPYRLQIKPVFQKKWHAVQRHRSQLGKIIFDDPNGFELTDELLEPFKTDTEYFFVTKQAVQTLDSLYFEKLYSRQVDPWNFKNSEYELGKYKRSIKILGHHNFDSGLELGCSVGVQTGLLSEICNQLTAVDISEVAINEAKKNCSGKANIIFKTMDIVKEFPQGKFNLVTCCEIGYYLTREHLEQLFLKISDALLPNGRLLLVHWTRFVPDYPLSGDEVHKSFAAFAKRKGHFSEIVLERKENYVLQVYQKVSDERER</sequence>
<dbReference type="AlphaFoldDB" id="A0A1G7I6R3"/>
<dbReference type="GO" id="GO:0016811">
    <property type="term" value="F:hydrolase activity, acting on carbon-nitrogen (but not peptide) bonds, in linear amides"/>
    <property type="evidence" value="ECO:0007669"/>
    <property type="project" value="TreeGrafter"/>
</dbReference>
<dbReference type="STRING" id="641691.SAMN05421636_11136"/>
<dbReference type="PANTHER" id="PTHR12993">
    <property type="entry name" value="N-ACETYLGLUCOSAMINYL-PHOSPHATIDYLINOSITOL DE-N-ACETYLASE-RELATED"/>
    <property type="match status" value="1"/>
</dbReference>
<dbReference type="Pfam" id="PF02585">
    <property type="entry name" value="PIG-L"/>
    <property type="match status" value="1"/>
</dbReference>
<dbReference type="InterPro" id="IPR008715">
    <property type="entry name" value="SAM-MeTfrase_NodS-like"/>
</dbReference>
<dbReference type="OrthoDB" id="9790023at2"/>
<dbReference type="SUPFAM" id="SSF53335">
    <property type="entry name" value="S-adenosyl-L-methionine-dependent methyltransferases"/>
    <property type="match status" value="1"/>
</dbReference>
<reference evidence="1 2" key="1">
    <citation type="submission" date="2016-10" db="EMBL/GenBank/DDBJ databases">
        <authorList>
            <person name="de Groot N.N."/>
        </authorList>
    </citation>
    <scope>NUCLEOTIDE SEQUENCE [LARGE SCALE GENOMIC DNA]</scope>
    <source>
        <strain evidence="1 2">DSM 23421</strain>
    </source>
</reference>
<dbReference type="Gene3D" id="3.40.50.150">
    <property type="entry name" value="Vaccinia Virus protein VP39"/>
    <property type="match status" value="1"/>
</dbReference>
<evidence type="ECO:0000313" key="2">
    <source>
        <dbReference type="Proteomes" id="UP000199109"/>
    </source>
</evidence>
<protein>
    <submittedName>
        <fullName evidence="1">N-acetylglucosaminyl deacetylase, LmbE family</fullName>
    </submittedName>
</protein>
<dbReference type="CDD" id="cd02440">
    <property type="entry name" value="AdoMet_MTases"/>
    <property type="match status" value="1"/>
</dbReference>
<keyword evidence="2" id="KW-1185">Reference proteome</keyword>
<dbReference type="EMBL" id="FNAO01000011">
    <property type="protein sequence ID" value="SDF08411.1"/>
    <property type="molecule type" value="Genomic_DNA"/>
</dbReference>
<dbReference type="Proteomes" id="UP000199109">
    <property type="component" value="Unassembled WGS sequence"/>
</dbReference>
<dbReference type="InterPro" id="IPR024078">
    <property type="entry name" value="LmbE-like_dom_sf"/>
</dbReference>
<dbReference type="InterPro" id="IPR029063">
    <property type="entry name" value="SAM-dependent_MTases_sf"/>
</dbReference>
<dbReference type="GO" id="GO:0008757">
    <property type="term" value="F:S-adenosylmethionine-dependent methyltransferase activity"/>
    <property type="evidence" value="ECO:0007669"/>
    <property type="project" value="InterPro"/>
</dbReference>
<proteinExistence type="predicted"/>
<dbReference type="Pfam" id="PF05401">
    <property type="entry name" value="NodS"/>
    <property type="match status" value="1"/>
</dbReference>